<sequence length="324" mass="39556">MHLLLNKEVTNINSIIDWNDINWDIIKLRLYRIQQRIYKASRECDKEGIHKFQQIIMKSNDIKLLAIYKVYIYIYKYYLNYSKEKYNANNQDKTIVYNFLCENYIFDSKIENIFEQVQEYIVYLCIKPEWEAKLEPIYKSSNINNKREKKFIYRLSQFIISRFNYKSKYENIYYLKYKIYQINKLFDVIYLTNKSDVLINILNCLTRSLRYQNLYQCINCTLYRKLVYCNNNESLDGFLYKIILNGLQWFYIYDLIFSFRFTNLFNSSQIHIIIINILHFKILLIQKVMQLNILNHIKLFFHAIGFSKISNKSNYTIHKILATH</sequence>
<proteinExistence type="predicted"/>
<reference evidence="2" key="1">
    <citation type="journal article" date="2016" name="BMC Biol.">
        <title>Parallel evolution of highly conserved plastid genome architecture in red seaweeds and seed plants.</title>
        <authorList>
            <person name="Lee J."/>
            <person name="Cho C.H."/>
            <person name="Park S.I."/>
            <person name="Choi J.W."/>
            <person name="Song H.S."/>
            <person name="West J.A."/>
            <person name="Bhattacharya D."/>
            <person name="Yoon H.S."/>
        </authorList>
    </citation>
    <scope>NUCLEOTIDE SEQUENCE</scope>
</reference>
<dbReference type="AlphaFoldDB" id="A0A1C9C833"/>
<geneLocation type="plastid" evidence="2"/>
<keyword evidence="2" id="KW-0934">Plastid</keyword>
<organism evidence="2">
    <name type="scientific">Riquetophycus sp</name>
    <dbReference type="NCBI Taxonomy" id="1897556"/>
    <lineage>
        <taxon>Eukaryota</taxon>
        <taxon>Rhodophyta</taxon>
        <taxon>Florideophyceae</taxon>
        <taxon>Rhodymeniophycidae</taxon>
        <taxon>Peyssonneliales</taxon>
        <taxon>Peyssonneliaceae</taxon>
        <taxon>Riquetophycus</taxon>
    </lineage>
</organism>
<feature type="domain" description="Reverse transcriptase N-terminal" evidence="1">
    <location>
        <begin position="18"/>
        <end position="70"/>
    </location>
</feature>
<dbReference type="InterPro" id="IPR025960">
    <property type="entry name" value="RVT_N"/>
</dbReference>
<evidence type="ECO:0000259" key="1">
    <source>
        <dbReference type="Pfam" id="PF13655"/>
    </source>
</evidence>
<dbReference type="EMBL" id="KX284710">
    <property type="protein sequence ID" value="AOM64536.1"/>
    <property type="molecule type" value="Genomic_DNA"/>
</dbReference>
<gene>
    <name evidence="2" type="primary">orf317</name>
    <name evidence="2" type="ORF">Riqu_057</name>
</gene>
<evidence type="ECO:0000313" key="2">
    <source>
        <dbReference type="EMBL" id="AOM64536.1"/>
    </source>
</evidence>
<protein>
    <recommendedName>
        <fullName evidence="1">Reverse transcriptase N-terminal domain-containing protein</fullName>
    </recommendedName>
</protein>
<name>A0A1C9C833_9FLOR</name>
<accession>A0A1C9C833</accession>
<dbReference type="Pfam" id="PF13655">
    <property type="entry name" value="RVT_N"/>
    <property type="match status" value="1"/>
</dbReference>